<name>H6N7G0_MYCHN</name>
<protein>
    <submittedName>
        <fullName evidence="2">Uncharacterized protein</fullName>
    </submittedName>
</protein>
<keyword evidence="3" id="KW-1185">Reference proteome</keyword>
<keyword evidence="1" id="KW-0812">Transmembrane</keyword>
<dbReference type="HOGENOM" id="CLU_096783_0_0_14"/>
<keyword evidence="1" id="KW-0472">Membrane</keyword>
<dbReference type="Proteomes" id="UP000009135">
    <property type="component" value="Chromosome"/>
</dbReference>
<evidence type="ECO:0000256" key="1">
    <source>
        <dbReference type="SAM" id="Phobius"/>
    </source>
</evidence>
<evidence type="ECO:0000313" key="2">
    <source>
        <dbReference type="EMBL" id="AEW45582.2"/>
    </source>
</evidence>
<accession>H6N7G0</accession>
<gene>
    <name evidence="2" type="ordered locus">MHC_03610</name>
</gene>
<dbReference type="AlphaFoldDB" id="H6N7G0"/>
<dbReference type="KEGG" id="mhe:MHC_03610"/>
<dbReference type="STRING" id="1111676.MHC_03610"/>
<proteinExistence type="predicted"/>
<sequence length="216" mass="23721">MSIMSKLVLPLVGIGGVGVAGLGGYSLLKKSWETPKEQTFKDKYSHAILASGDDLWATKFKDLKDGSNPTHSRLLEAQTKFKSNDSDENAKLLQKEGCEDIYNSKLEGSNYLQDFRKYCAKLVSNAVKGTWIVDDTANSGKWDTKLNSLKTHNGSLDTSLETLKGKLNANSGANVDANKRGELKNWCDGIKGEIFMGDKDIKFTQAQLYCVENPGT</sequence>
<reference evidence="2 3" key="1">
    <citation type="journal article" date="2012" name="J. Bacteriol.">
        <title>Complete genome sequence of Mycoplasma haemocanis strain Illinois.</title>
        <authorList>
            <person name="do Nascimento N.C."/>
            <person name="Guimaraes A.M."/>
            <person name="Santos A.P."/>
            <person name="Sanmiguel P.J."/>
            <person name="Messick J.B."/>
        </authorList>
    </citation>
    <scope>NUCLEOTIDE SEQUENCE [LARGE SCALE GENOMIC DNA]</scope>
    <source>
        <strain evidence="2 3">Illinois</strain>
    </source>
</reference>
<dbReference type="EMBL" id="CP003199">
    <property type="protein sequence ID" value="AEW45582.2"/>
    <property type="molecule type" value="Genomic_DNA"/>
</dbReference>
<organism evidence="2 3">
    <name type="scientific">Mycoplasma haemocanis (strain Illinois)</name>
    <dbReference type="NCBI Taxonomy" id="1111676"/>
    <lineage>
        <taxon>Bacteria</taxon>
        <taxon>Bacillati</taxon>
        <taxon>Mycoplasmatota</taxon>
        <taxon>Mollicutes</taxon>
        <taxon>Mycoplasmataceae</taxon>
        <taxon>Mycoplasma</taxon>
    </lineage>
</organism>
<feature type="transmembrane region" description="Helical" evidence="1">
    <location>
        <begin position="7"/>
        <end position="28"/>
    </location>
</feature>
<evidence type="ECO:0000313" key="3">
    <source>
        <dbReference type="Proteomes" id="UP000009135"/>
    </source>
</evidence>
<keyword evidence="1" id="KW-1133">Transmembrane helix</keyword>